<comment type="function">
    <text evidence="3">Binds specifically to cytosolic chaperonin (c-CPN) and transfers target proteins to it. Binds to nascent polypeptide chain and promotes folding in an environment in which there are many competing pathways for nonnative proteins.</text>
</comment>
<protein>
    <recommendedName>
        <fullName evidence="3">Prefoldin subunit 3</fullName>
    </recommendedName>
</protein>
<sequence>MAAASSSKQMELNPRGIPRAPFVDNVEEYVGGKDADVEGVIKKFQETSAKYRYMELNLQQRRKALLAKIPDIEQTLSVVNFLAARRRKALGEADEEGDGDKDSDDELDDLLDGDGGEEAADAPLTTLFELNDTLFAQAEVNETGEVGLWLGANTMLMYPLAEASELLAGKLGSAKKSLADAVEDLEWIREQVTVMEVNFARVHNWDVKRRRERRDAESLLTGKGGDGDDSDGEDK</sequence>
<evidence type="ECO:0000256" key="2">
    <source>
        <dbReference type="ARBA" id="ARBA00023186"/>
    </source>
</evidence>
<gene>
    <name evidence="5" type="ORF">Q8F55_000449</name>
</gene>
<dbReference type="RefSeq" id="XP_069212646.1">
    <property type="nucleotide sequence ID" value="XM_069349102.1"/>
</dbReference>
<accession>A0ABR3QDX3</accession>
<dbReference type="InterPro" id="IPR016655">
    <property type="entry name" value="PFD3"/>
</dbReference>
<dbReference type="Pfam" id="PF02996">
    <property type="entry name" value="Prefoldin"/>
    <property type="match status" value="1"/>
</dbReference>
<evidence type="ECO:0000256" key="4">
    <source>
        <dbReference type="SAM" id="MobiDB-lite"/>
    </source>
</evidence>
<feature type="region of interest" description="Disordered" evidence="4">
    <location>
        <begin position="90"/>
        <end position="116"/>
    </location>
</feature>
<organism evidence="5 6">
    <name type="scientific">Vanrija albida</name>
    <dbReference type="NCBI Taxonomy" id="181172"/>
    <lineage>
        <taxon>Eukaryota</taxon>
        <taxon>Fungi</taxon>
        <taxon>Dikarya</taxon>
        <taxon>Basidiomycota</taxon>
        <taxon>Agaricomycotina</taxon>
        <taxon>Tremellomycetes</taxon>
        <taxon>Trichosporonales</taxon>
        <taxon>Trichosporonaceae</taxon>
        <taxon>Vanrija</taxon>
    </lineage>
</organism>
<dbReference type="CDD" id="cd23156">
    <property type="entry name" value="Prefoldin_3"/>
    <property type="match status" value="1"/>
</dbReference>
<dbReference type="EMBL" id="JBBXJM010000001">
    <property type="protein sequence ID" value="KAL1412702.1"/>
    <property type="molecule type" value="Genomic_DNA"/>
</dbReference>
<dbReference type="GeneID" id="95981492"/>
<reference evidence="5 6" key="1">
    <citation type="submission" date="2023-08" db="EMBL/GenBank/DDBJ databases">
        <title>Annotated Genome Sequence of Vanrija albida AlHP1.</title>
        <authorList>
            <person name="Herzog R."/>
        </authorList>
    </citation>
    <scope>NUCLEOTIDE SEQUENCE [LARGE SCALE GENOMIC DNA]</scope>
    <source>
        <strain evidence="5 6">AlHP1</strain>
    </source>
</reference>
<dbReference type="Gene3D" id="1.10.287.370">
    <property type="match status" value="1"/>
</dbReference>
<keyword evidence="2 3" id="KW-0143">Chaperone</keyword>
<evidence type="ECO:0000256" key="3">
    <source>
        <dbReference type="PIRNR" id="PIRNR016396"/>
    </source>
</evidence>
<dbReference type="SUPFAM" id="SSF46579">
    <property type="entry name" value="Prefoldin"/>
    <property type="match status" value="1"/>
</dbReference>
<dbReference type="Proteomes" id="UP001565368">
    <property type="component" value="Unassembled WGS sequence"/>
</dbReference>
<comment type="caution">
    <text evidence="5">The sequence shown here is derived from an EMBL/GenBank/DDBJ whole genome shotgun (WGS) entry which is preliminary data.</text>
</comment>
<comment type="similarity">
    <text evidence="1 3">Belongs to the prefoldin subunit alpha family.</text>
</comment>
<proteinExistence type="inferred from homology"/>
<keyword evidence="6" id="KW-1185">Reference proteome</keyword>
<evidence type="ECO:0000256" key="1">
    <source>
        <dbReference type="ARBA" id="ARBA00010048"/>
    </source>
</evidence>
<feature type="region of interest" description="Disordered" evidence="4">
    <location>
        <begin position="212"/>
        <end position="235"/>
    </location>
</feature>
<dbReference type="PANTHER" id="PTHR12409">
    <property type="entry name" value="PREFOLDIN SUBUNIT 3"/>
    <property type="match status" value="1"/>
</dbReference>
<evidence type="ECO:0000313" key="6">
    <source>
        <dbReference type="Proteomes" id="UP001565368"/>
    </source>
</evidence>
<dbReference type="InterPro" id="IPR009053">
    <property type="entry name" value="Prefoldin"/>
</dbReference>
<dbReference type="PANTHER" id="PTHR12409:SF0">
    <property type="entry name" value="PREFOLDIN SUBUNIT 3"/>
    <property type="match status" value="1"/>
</dbReference>
<dbReference type="InterPro" id="IPR004127">
    <property type="entry name" value="Prefoldin_subunit_alpha"/>
</dbReference>
<dbReference type="PIRSF" id="PIRSF016396">
    <property type="entry name" value="Prefoldin_subunit_3"/>
    <property type="match status" value="1"/>
</dbReference>
<name>A0ABR3QDX3_9TREE</name>
<feature type="compositionally biased region" description="Acidic residues" evidence="4">
    <location>
        <begin position="92"/>
        <end position="116"/>
    </location>
</feature>
<evidence type="ECO:0000313" key="5">
    <source>
        <dbReference type="EMBL" id="KAL1412702.1"/>
    </source>
</evidence>
<comment type="subunit">
    <text evidence="3">Heterohexamer of two PFD-alpha type and four PFD-beta type subunits.</text>
</comment>